<proteinExistence type="predicted"/>
<sequence length="50" mass="5119">MQCSRATDEWTVTLVKASAGEIFNGNDGKGHNDSHVAGCDGTSCDGSSSD</sequence>
<dbReference type="AlphaFoldDB" id="A0A8J5ICJ7"/>
<keyword evidence="2" id="KW-1185">Reference proteome</keyword>
<dbReference type="Proteomes" id="UP000709295">
    <property type="component" value="Unassembled WGS sequence"/>
</dbReference>
<comment type="caution">
    <text evidence="1">The sequence shown here is derived from an EMBL/GenBank/DDBJ whole genome shotgun (WGS) entry which is preliminary data.</text>
</comment>
<protein>
    <submittedName>
        <fullName evidence="1">Uncharacterized protein</fullName>
    </submittedName>
</protein>
<accession>A0A8J5ICJ7</accession>
<feature type="non-terminal residue" evidence="1">
    <location>
        <position position="50"/>
    </location>
</feature>
<dbReference type="EMBL" id="JAENGY010002549">
    <property type="protein sequence ID" value="KAG6943877.1"/>
    <property type="molecule type" value="Genomic_DNA"/>
</dbReference>
<reference evidence="1" key="1">
    <citation type="submission" date="2021-01" db="EMBL/GenBank/DDBJ databases">
        <title>Phytophthora aleatoria, a newly-described species from Pinus radiata is distinct from Phytophthora cactorum isolates based on comparative genomics.</title>
        <authorList>
            <person name="Mcdougal R."/>
            <person name="Panda P."/>
            <person name="Williams N."/>
            <person name="Studholme D.J."/>
        </authorList>
    </citation>
    <scope>NUCLEOTIDE SEQUENCE</scope>
    <source>
        <strain evidence="1">NZFS 4037</strain>
    </source>
</reference>
<name>A0A8J5ICJ7_9STRA</name>
<gene>
    <name evidence="1" type="ORF">JG688_00017388</name>
</gene>
<organism evidence="1 2">
    <name type="scientific">Phytophthora aleatoria</name>
    <dbReference type="NCBI Taxonomy" id="2496075"/>
    <lineage>
        <taxon>Eukaryota</taxon>
        <taxon>Sar</taxon>
        <taxon>Stramenopiles</taxon>
        <taxon>Oomycota</taxon>
        <taxon>Peronosporomycetes</taxon>
        <taxon>Peronosporales</taxon>
        <taxon>Peronosporaceae</taxon>
        <taxon>Phytophthora</taxon>
    </lineage>
</organism>
<evidence type="ECO:0000313" key="2">
    <source>
        <dbReference type="Proteomes" id="UP000709295"/>
    </source>
</evidence>
<evidence type="ECO:0000313" key="1">
    <source>
        <dbReference type="EMBL" id="KAG6943877.1"/>
    </source>
</evidence>